<keyword evidence="4" id="KW-1185">Reference proteome</keyword>
<sequence>MMKANNRFMQNILFVVVLTTGINCLGQTPEQVQLIEKAKKMQDSIMNTSFFKNLEAQAQKEEAQYQTRTKEDLNIIKDTVQRTDFPLHVENFPFETMDLVTYPLGMKEPISIGEIKKGGALHFELPKTLHVPEEQLGSITTDLATLFLSNCSNYAEELNTAKDVMGFKMEQIGLETKEGRYAGVLFVVSSEDMIPWLEDPMYMEPVLGSYYQLVYISKPVDFIKDCEFLIDSGNGDVPVHYSYDLKLKQGYQFIQYTLKSIHKTDPNIRASFPDKVEVTTVKELPKALWVGKYF</sequence>
<comment type="caution">
    <text evidence="2">The sequence shown here is derived from an EMBL/GenBank/DDBJ whole genome shotgun (WGS) entry which is preliminary data.</text>
</comment>
<name>A0A1M6RDS3_9FLAO</name>
<evidence type="ECO:0000313" key="2">
    <source>
        <dbReference type="EMBL" id="SHK30582.1"/>
    </source>
</evidence>
<protein>
    <submittedName>
        <fullName evidence="2">Uncharacterized protein</fullName>
    </submittedName>
</protein>
<evidence type="ECO:0000313" key="3">
    <source>
        <dbReference type="Proteomes" id="UP000184031"/>
    </source>
</evidence>
<organism evidence="2 3">
    <name type="scientific">Flagellimonas taeanensis</name>
    <dbReference type="NCBI Taxonomy" id="1005926"/>
    <lineage>
        <taxon>Bacteria</taxon>
        <taxon>Pseudomonadati</taxon>
        <taxon>Bacteroidota</taxon>
        <taxon>Flavobacteriia</taxon>
        <taxon>Flavobacteriales</taxon>
        <taxon>Flavobacteriaceae</taxon>
        <taxon>Flagellimonas</taxon>
    </lineage>
</organism>
<dbReference type="EMBL" id="FOKU01000002">
    <property type="protein sequence ID" value="SFB75010.1"/>
    <property type="molecule type" value="Genomic_DNA"/>
</dbReference>
<dbReference type="EMBL" id="FRAT01000002">
    <property type="protein sequence ID" value="SHK30582.1"/>
    <property type="molecule type" value="Genomic_DNA"/>
</dbReference>
<evidence type="ECO:0000313" key="1">
    <source>
        <dbReference type="EMBL" id="SFB75010.1"/>
    </source>
</evidence>
<evidence type="ECO:0000313" key="4">
    <source>
        <dbReference type="Proteomes" id="UP000198940"/>
    </source>
</evidence>
<accession>A0A1M6RDS3</accession>
<reference evidence="2 3" key="1">
    <citation type="submission" date="2016-11" db="EMBL/GenBank/DDBJ databases">
        <authorList>
            <person name="Varghese N."/>
            <person name="Submissions S."/>
        </authorList>
    </citation>
    <scope>NUCLEOTIDE SEQUENCE [LARGE SCALE GENOMIC DNA]</scope>
    <source>
        <strain evidence="2 3">CGMCC 1.12174</strain>
        <strain evidence="1 4">DSM 26351</strain>
    </source>
</reference>
<dbReference type="AlphaFoldDB" id="A0A1M6RDS3"/>
<dbReference type="Proteomes" id="UP000184031">
    <property type="component" value="Unassembled WGS sequence"/>
</dbReference>
<proteinExistence type="predicted"/>
<gene>
    <name evidence="1" type="ORF">SAMN04487891_10246</name>
    <name evidence="2" type="ORF">SAMN05216293_0722</name>
</gene>
<dbReference type="STRING" id="1055723.SAMN05216293_0722"/>
<dbReference type="Proteomes" id="UP000198940">
    <property type="component" value="Unassembled WGS sequence"/>
</dbReference>